<dbReference type="EMBL" id="MVGT01004287">
    <property type="protein sequence ID" value="OVA00724.1"/>
    <property type="molecule type" value="Genomic_DNA"/>
</dbReference>
<feature type="compositionally biased region" description="Basic residues" evidence="1">
    <location>
        <begin position="919"/>
        <end position="931"/>
    </location>
</feature>
<feature type="region of interest" description="Disordered" evidence="1">
    <location>
        <begin position="963"/>
        <end position="1044"/>
    </location>
</feature>
<dbReference type="InterPro" id="IPR008581">
    <property type="entry name" value="DUF863_pln"/>
</dbReference>
<dbReference type="Pfam" id="PF05904">
    <property type="entry name" value="DUF863"/>
    <property type="match status" value="1"/>
</dbReference>
<evidence type="ECO:0000313" key="3">
    <source>
        <dbReference type="Proteomes" id="UP000195402"/>
    </source>
</evidence>
<proteinExistence type="predicted"/>
<protein>
    <submittedName>
        <fullName evidence="2">Uncharacterized protein</fullName>
    </submittedName>
</protein>
<dbReference type="InParanoid" id="A0A200PR77"/>
<feature type="region of interest" description="Disordered" evidence="1">
    <location>
        <begin position="113"/>
        <end position="132"/>
    </location>
</feature>
<dbReference type="PANTHER" id="PTHR33167">
    <property type="entry name" value="TRANSCRIPTION FACTOR, PUTATIVE (DUF863)-RELATED"/>
    <property type="match status" value="1"/>
</dbReference>
<dbReference type="PANTHER" id="PTHR33167:SF4">
    <property type="entry name" value="TRANSCRIPTION FACTOR, PUTATIVE (DUF863)-RELATED"/>
    <property type="match status" value="1"/>
</dbReference>
<dbReference type="OMA" id="TRNGCGR"/>
<reference evidence="2 3" key="1">
    <citation type="journal article" date="2017" name="Mol. Plant">
        <title>The Genome of Medicinal Plant Macleaya cordata Provides New Insights into Benzylisoquinoline Alkaloids Metabolism.</title>
        <authorList>
            <person name="Liu X."/>
            <person name="Liu Y."/>
            <person name="Huang P."/>
            <person name="Ma Y."/>
            <person name="Qing Z."/>
            <person name="Tang Q."/>
            <person name="Cao H."/>
            <person name="Cheng P."/>
            <person name="Zheng Y."/>
            <person name="Yuan Z."/>
            <person name="Zhou Y."/>
            <person name="Liu J."/>
            <person name="Tang Z."/>
            <person name="Zhuo Y."/>
            <person name="Zhang Y."/>
            <person name="Yu L."/>
            <person name="Huang J."/>
            <person name="Yang P."/>
            <person name="Peng Q."/>
            <person name="Zhang J."/>
            <person name="Jiang W."/>
            <person name="Zhang Z."/>
            <person name="Lin K."/>
            <person name="Ro D.K."/>
            <person name="Chen X."/>
            <person name="Xiong X."/>
            <person name="Shang Y."/>
            <person name="Huang S."/>
            <person name="Zeng J."/>
        </authorList>
    </citation>
    <scope>NUCLEOTIDE SEQUENCE [LARGE SCALE GENOMIC DNA]</scope>
    <source>
        <strain evidence="3">cv. BLH2017</strain>
        <tissue evidence="2">Root</tissue>
    </source>
</reference>
<feature type="region of interest" description="Disordered" evidence="1">
    <location>
        <begin position="906"/>
        <end position="936"/>
    </location>
</feature>
<evidence type="ECO:0000256" key="1">
    <source>
        <dbReference type="SAM" id="MobiDB-lite"/>
    </source>
</evidence>
<comment type="caution">
    <text evidence="2">The sequence shown here is derived from an EMBL/GenBank/DDBJ whole genome shotgun (WGS) entry which is preliminary data.</text>
</comment>
<dbReference type="AlphaFoldDB" id="A0A200PR77"/>
<dbReference type="Proteomes" id="UP000195402">
    <property type="component" value="Unassembled WGS sequence"/>
</dbReference>
<feature type="compositionally biased region" description="Low complexity" evidence="1">
    <location>
        <begin position="975"/>
        <end position="984"/>
    </location>
</feature>
<sequence length="1044" mass="117368">MQLFSFDYLGMGTKVQCKSYSPVYYSMRDLNEDANRGSWPLYYDDKILKSEQYYNCFMTKSRMDAYPEHDKEVLKQTMLEHETVFRNQVYELHRLYRTQRDLMNELKRKELHKYPRPVEASQSSPFSSQIPSEDAKKMWQIPSFPLASSSCSRPSISGAESMQSPLNFIKESSMQATPYPVQNGGTSKEHESLESKSKEVPRRMFDLQLPADEYLDSEGERIEEEKVSHASSEAGYPLKGNCRVAPVIDVKLSLGSSGNPNCQGDASKSDSRLWNRHGLADLNQPVQVEETTTPAPVTFLGTAAHCGEIQRQDLPAKPNYPGFPREFFQGMQKDRNLGSHINDLRLENEGKRERPYNIEAGQSSRGNFNSFHQGSCSEKLPTQLESAQVDFKRIHEHPAFSVCDYNKREPWRERAVCGIEITQSSQSLSNYNYLGSVLEPRIPSSYPVVPQSVDNSESSSVLSWIKPMNNFGEKSTEVKALPCLNSSSLFNKSSKSSVQNPVLIGNEWHFNSNRPSSSSGREISYRNGFCHGSQSESNASRGHFPSVRFDFLNGHINNNSALEHSENHSPTKYFRGSDCMDVKSAKGMNLNLALPNGFQDEEVRQHDLVIIDGEGKNEDPPQGLPWLRGKSASDNAPAKGKGRLNETGVSYASETRSVKVANCPDNRKILGFPIFDKSHISKDQNSLSSPSKFQYPSEVEEIKNSGNVFNIDLSRDPAKPESESKLSSENLKGLDIDRSGFRTDINLNLCIDEEENPSLPYIPRSNVKIAVEIDLEAPVLPEILEGIPRNGDCSTDQLRSCVQSSPTWTDPLEELERIASEAIVFMSSSNNLETSSFKSSEGSLKDSLNWFADVVSLNMADLESESGVISRDNDESSEFDYFESMTLKLTETKLDEVSCKFWVPENPKEEETGNSSLLTRRRRGQSRRGRQRRDFQRDILPGLASLSRHEVTEDLQTFGGLMRATGHPWQSGSTRRNGARNGWARGRKRTQGPAPTVICSPPREQPNNIEVGFEERSLKGWGKTTRRPRRQRLPAGSPIPLTQV</sequence>
<keyword evidence="3" id="KW-1185">Reference proteome</keyword>
<evidence type="ECO:0000313" key="2">
    <source>
        <dbReference type="EMBL" id="OVA00724.1"/>
    </source>
</evidence>
<feature type="compositionally biased region" description="Low complexity" evidence="1">
    <location>
        <begin position="121"/>
        <end position="132"/>
    </location>
</feature>
<name>A0A200PR77_MACCD</name>
<feature type="region of interest" description="Disordered" evidence="1">
    <location>
        <begin position="180"/>
        <end position="200"/>
    </location>
</feature>
<dbReference type="STRING" id="56857.A0A200PR77"/>
<dbReference type="OrthoDB" id="630817at2759"/>
<organism evidence="2 3">
    <name type="scientific">Macleaya cordata</name>
    <name type="common">Five-seeded plume-poppy</name>
    <name type="synonym">Bocconia cordata</name>
    <dbReference type="NCBI Taxonomy" id="56857"/>
    <lineage>
        <taxon>Eukaryota</taxon>
        <taxon>Viridiplantae</taxon>
        <taxon>Streptophyta</taxon>
        <taxon>Embryophyta</taxon>
        <taxon>Tracheophyta</taxon>
        <taxon>Spermatophyta</taxon>
        <taxon>Magnoliopsida</taxon>
        <taxon>Ranunculales</taxon>
        <taxon>Papaveraceae</taxon>
        <taxon>Papaveroideae</taxon>
        <taxon>Macleaya</taxon>
    </lineage>
</organism>
<accession>A0A200PR77</accession>
<gene>
    <name evidence="2" type="ORF">BVC80_9083g8</name>
</gene>
<feature type="region of interest" description="Disordered" evidence="1">
    <location>
        <begin position="613"/>
        <end position="644"/>
    </location>
</feature>
<feature type="compositionally biased region" description="Basic and acidic residues" evidence="1">
    <location>
        <begin position="187"/>
        <end position="200"/>
    </location>
</feature>
<dbReference type="FunCoup" id="A0A200PR77">
    <property type="interactions" value="554"/>
</dbReference>